<accession>A0ACA9P816</accession>
<dbReference type="Proteomes" id="UP000789525">
    <property type="component" value="Unassembled WGS sequence"/>
</dbReference>
<reference evidence="1" key="1">
    <citation type="submission" date="2021-06" db="EMBL/GenBank/DDBJ databases">
        <authorList>
            <person name="Kallberg Y."/>
            <person name="Tangrot J."/>
            <person name="Rosling A."/>
        </authorList>
    </citation>
    <scope>NUCLEOTIDE SEQUENCE</scope>
    <source>
        <strain evidence="1">CL356</strain>
    </source>
</reference>
<feature type="non-terminal residue" evidence="1">
    <location>
        <position position="454"/>
    </location>
</feature>
<name>A0ACA9P816_9GLOM</name>
<dbReference type="EMBL" id="CAJVPT010029155">
    <property type="protein sequence ID" value="CAG8689363.1"/>
    <property type="molecule type" value="Genomic_DNA"/>
</dbReference>
<evidence type="ECO:0000313" key="1">
    <source>
        <dbReference type="EMBL" id="CAG8689363.1"/>
    </source>
</evidence>
<comment type="caution">
    <text evidence="1">The sequence shown here is derived from an EMBL/GenBank/DDBJ whole genome shotgun (WGS) entry which is preliminary data.</text>
</comment>
<sequence length="454" mass="52400">MRIPPGNLKRFAIDSFHDEFFALSTDALHRIREDVEILQLGYSKYSLDFAELLLFISSQGASQGHRTVDFPKLRTIFFTMEPYDPSQFPTPKMLTFLTGNMHQIKCMAISWPEKEDLVPEFRELLKHARNLTDLYLIASTNWLYDEFEELLETLPMLTHITISSSSRAKHPFEELESGIVHSKLETITIVSEASINLSNVFSWGLILDKIRQNELPALKAIYIKAPHLSGCLDSPWILPNEYQDKWRTAIKLCRQKGIQLLSLQGHTIYLWEERHGIKFKQVVQRPGSEQDARVYSDSEDHREESGGDECLTDTSDDSQWYRLETQSDPPSTDSDSGIDDDSDDGHYRYVAQPDVELYNAESDGSEDEWYKRDLYVTSSSLRVIYAEDMDLLYRAPLVGTELRFLDPTFSSLMEVAHGSPSTSETPSCPSCGRWEQSFYEKQIRRLRERLEYSQ</sequence>
<keyword evidence="2" id="KW-1185">Reference proteome</keyword>
<proteinExistence type="predicted"/>
<evidence type="ECO:0000313" key="2">
    <source>
        <dbReference type="Proteomes" id="UP000789525"/>
    </source>
</evidence>
<gene>
    <name evidence="1" type="ORF">ACOLOM_LOCUS9748</name>
</gene>
<protein>
    <submittedName>
        <fullName evidence="1">6425_t:CDS:1</fullName>
    </submittedName>
</protein>
<organism evidence="1 2">
    <name type="scientific">Acaulospora colombiana</name>
    <dbReference type="NCBI Taxonomy" id="27376"/>
    <lineage>
        <taxon>Eukaryota</taxon>
        <taxon>Fungi</taxon>
        <taxon>Fungi incertae sedis</taxon>
        <taxon>Mucoromycota</taxon>
        <taxon>Glomeromycotina</taxon>
        <taxon>Glomeromycetes</taxon>
        <taxon>Diversisporales</taxon>
        <taxon>Acaulosporaceae</taxon>
        <taxon>Acaulospora</taxon>
    </lineage>
</organism>